<comment type="caution">
    <text evidence="1">The sequence shown here is derived from an EMBL/GenBank/DDBJ whole genome shotgun (WGS) entry which is preliminary data.</text>
</comment>
<evidence type="ECO:0000313" key="1">
    <source>
        <dbReference type="EMBL" id="EFY06650.1"/>
    </source>
</evidence>
<dbReference type="Proteomes" id="UP000018458">
    <property type="component" value="Unassembled WGS sequence"/>
</dbReference>
<dbReference type="EMBL" id="AEVO01000101">
    <property type="protein sequence ID" value="EFY06650.1"/>
    <property type="molecule type" value="Genomic_DNA"/>
</dbReference>
<gene>
    <name evidence="1" type="ORF">HMPREF9444_01570</name>
</gene>
<dbReference type="HOGENOM" id="CLU_3297529_0_0_6"/>
<keyword evidence="2" id="KW-1185">Reference proteome</keyword>
<protein>
    <submittedName>
        <fullName evidence="1">Uncharacterized protein</fullName>
    </submittedName>
</protein>
<organism evidence="1 2">
    <name type="scientific">Succinatimonas hippei (strain DSM 22608 / JCM 16073 / KCTC 15190 / YIT 12066)</name>
    <dbReference type="NCBI Taxonomy" id="762983"/>
    <lineage>
        <taxon>Bacteria</taxon>
        <taxon>Pseudomonadati</taxon>
        <taxon>Pseudomonadota</taxon>
        <taxon>Gammaproteobacteria</taxon>
        <taxon>Aeromonadales</taxon>
        <taxon>Succinivibrionaceae</taxon>
        <taxon>Succinatimonas</taxon>
    </lineage>
</organism>
<name>E8LLF5_SUCHY</name>
<dbReference type="AlphaFoldDB" id="E8LLF5"/>
<reference evidence="1 2" key="1">
    <citation type="submission" date="2011-01" db="EMBL/GenBank/DDBJ databases">
        <authorList>
            <person name="Weinstock G."/>
            <person name="Sodergren E."/>
            <person name="Clifton S."/>
            <person name="Fulton L."/>
            <person name="Fulton B."/>
            <person name="Courtney L."/>
            <person name="Fronick C."/>
            <person name="Harrison M."/>
            <person name="Strong C."/>
            <person name="Farmer C."/>
            <person name="Delahaunty K."/>
            <person name="Markovic C."/>
            <person name="Hall O."/>
            <person name="Minx P."/>
            <person name="Tomlinson C."/>
            <person name="Mitreva M."/>
            <person name="Hou S."/>
            <person name="Chen J."/>
            <person name="Wollam A."/>
            <person name="Pepin K.H."/>
            <person name="Johnson M."/>
            <person name="Bhonagiri V."/>
            <person name="Zhang X."/>
            <person name="Suruliraj S."/>
            <person name="Warren W."/>
            <person name="Chinwalla A."/>
            <person name="Mardis E.R."/>
            <person name="Wilson R.K."/>
        </authorList>
    </citation>
    <scope>NUCLEOTIDE SEQUENCE [LARGE SCALE GENOMIC DNA]</scope>
    <source>
        <strain evidence="2">DSM 22608 / JCM 16073 / KCTC 15190 / YIT 12066</strain>
    </source>
</reference>
<accession>E8LLF5</accession>
<sequence>MFFKMSKVARAAFFSISSYVKAVFSLTRVLHIHVLKHMKN</sequence>
<evidence type="ECO:0000313" key="2">
    <source>
        <dbReference type="Proteomes" id="UP000018458"/>
    </source>
</evidence>
<proteinExistence type="predicted"/>